<organism evidence="1 2">
    <name type="scientific">Psychrobacter urativorans</name>
    <dbReference type="NCBI Taxonomy" id="45610"/>
    <lineage>
        <taxon>Bacteria</taxon>
        <taxon>Pseudomonadati</taxon>
        <taxon>Pseudomonadota</taxon>
        <taxon>Gammaproteobacteria</taxon>
        <taxon>Moraxellales</taxon>
        <taxon>Moraxellaceae</taxon>
        <taxon>Psychrobacter</taxon>
    </lineage>
</organism>
<evidence type="ECO:0008006" key="3">
    <source>
        <dbReference type="Google" id="ProtNLM"/>
    </source>
</evidence>
<keyword evidence="2" id="KW-1185">Reference proteome</keyword>
<proteinExistence type="predicted"/>
<evidence type="ECO:0000313" key="1">
    <source>
        <dbReference type="EMBL" id="ALF60321.1"/>
    </source>
</evidence>
<dbReference type="Proteomes" id="UP000059847">
    <property type="component" value="Chromosome"/>
</dbReference>
<gene>
    <name evidence="1" type="ORF">AOC03_09955</name>
</gene>
<sequence>MLMSYCTTCHQRLWQLKQTLEHNLAFTQAGSVELCILAYNDTETYQYLREHYAEYIADGRLRVLDWRDEKAFADGSTWSCGYVKHLAHLMGRGDVLFNLDADNFIDDELHKALLSLQPNELLITLQSEWRDDGRSGRIGVHRSMYGKARYRDKGRGDDGDFISQCISQGARVQQIRCAMTPIDNER</sequence>
<dbReference type="SUPFAM" id="SSF53448">
    <property type="entry name" value="Nucleotide-diphospho-sugar transferases"/>
    <property type="match status" value="1"/>
</dbReference>
<dbReference type="EMBL" id="CP012678">
    <property type="protein sequence ID" value="ALF60321.1"/>
    <property type="molecule type" value="Genomic_DNA"/>
</dbReference>
<dbReference type="InterPro" id="IPR029044">
    <property type="entry name" value="Nucleotide-diphossugar_trans"/>
</dbReference>
<dbReference type="KEGG" id="pur:AOC03_09955"/>
<dbReference type="AlphaFoldDB" id="A0A0M4T8S2"/>
<reference evidence="1 2" key="1">
    <citation type="submission" date="2015-09" db="EMBL/GenBank/DDBJ databases">
        <title>Complete genome of Psychrobacter urativorans R10.10B.</title>
        <authorList>
            <person name="See-Too W.S."/>
            <person name="Chan K.G."/>
        </authorList>
    </citation>
    <scope>NUCLEOTIDE SEQUENCE [LARGE SCALE GENOMIC DNA]</scope>
    <source>
        <strain evidence="1 2">R10.10B</strain>
    </source>
</reference>
<evidence type="ECO:0000313" key="2">
    <source>
        <dbReference type="Proteomes" id="UP000059847"/>
    </source>
</evidence>
<name>A0A0M4T8S2_9GAMM</name>
<dbReference type="STRING" id="45610.AOC03_09955"/>
<accession>A0A0M4T8S2</accession>
<protein>
    <recommendedName>
        <fullName evidence="3">Glycosyltransferase 2-like domain-containing protein</fullName>
    </recommendedName>
</protein>